<accession>C4GCV0</accession>
<dbReference type="InterPro" id="IPR013324">
    <property type="entry name" value="RNA_pol_sigma_r3/r4-like"/>
</dbReference>
<protein>
    <recommendedName>
        <fullName evidence="3">RNA polymerase sigma factor 70 region 4 type 2 domain-containing protein</fullName>
    </recommendedName>
</protein>
<name>C4GCV0_9FIRM</name>
<dbReference type="SUPFAM" id="SSF88659">
    <property type="entry name" value="Sigma3 and sigma4 domains of RNA polymerase sigma factors"/>
    <property type="match status" value="1"/>
</dbReference>
<organism evidence="1 2">
    <name type="scientific">Shuttleworthella satelles DSM 14600</name>
    <dbReference type="NCBI Taxonomy" id="626523"/>
    <lineage>
        <taxon>Bacteria</taxon>
        <taxon>Bacillati</taxon>
        <taxon>Bacillota</taxon>
        <taxon>Clostridia</taxon>
        <taxon>Lachnospirales</taxon>
        <taxon>Lachnospiraceae</taxon>
        <taxon>Shuttleworthella</taxon>
    </lineage>
</organism>
<keyword evidence="2" id="KW-1185">Reference proteome</keyword>
<reference evidence="1" key="1">
    <citation type="submission" date="2009-04" db="EMBL/GenBank/DDBJ databases">
        <authorList>
            <person name="Weinstock G."/>
            <person name="Sodergren E."/>
            <person name="Clifton S."/>
            <person name="Fulton L."/>
            <person name="Fulton B."/>
            <person name="Courtney L."/>
            <person name="Fronick C."/>
            <person name="Harrison M."/>
            <person name="Strong C."/>
            <person name="Farmer C."/>
            <person name="Delahaunty K."/>
            <person name="Markovic C."/>
            <person name="Hall O."/>
            <person name="Minx P."/>
            <person name="Tomlinson C."/>
            <person name="Mitreva M."/>
            <person name="Nelson J."/>
            <person name="Hou S."/>
            <person name="Wollam A."/>
            <person name="Pepin K.H."/>
            <person name="Johnson M."/>
            <person name="Bhonagiri V."/>
            <person name="Nash W.E."/>
            <person name="Warren W."/>
            <person name="Chinwalla A."/>
            <person name="Mardis E.R."/>
            <person name="Wilson R.K."/>
        </authorList>
    </citation>
    <scope>NUCLEOTIDE SEQUENCE [LARGE SCALE GENOMIC DNA]</scope>
    <source>
        <strain evidence="1">DSM 14600</strain>
    </source>
</reference>
<proteinExistence type="predicted"/>
<comment type="caution">
    <text evidence="1">The sequence shown here is derived from an EMBL/GenBank/DDBJ whole genome shotgun (WGS) entry which is preliminary data.</text>
</comment>
<dbReference type="Proteomes" id="UP000003494">
    <property type="component" value="Unassembled WGS sequence"/>
</dbReference>
<sequence length="119" mass="13898">MLLEAIKTGNLDEELKGIECPEQYRREAEVIREMHNDYFLVRAQIKTLPWSDFKVLDSYLNGSHNLLKLADETDCTYDGVKNRLKRARNRIRQSTASYRFECAILFMVVEAPFDVFCGD</sequence>
<dbReference type="EMBL" id="ACIP02000004">
    <property type="protein sequence ID" value="EEP27800.1"/>
    <property type="molecule type" value="Genomic_DNA"/>
</dbReference>
<evidence type="ECO:0000313" key="1">
    <source>
        <dbReference type="EMBL" id="EEP27800.1"/>
    </source>
</evidence>
<dbReference type="HOGENOM" id="CLU_2059835_0_0_9"/>
<evidence type="ECO:0008006" key="3">
    <source>
        <dbReference type="Google" id="ProtNLM"/>
    </source>
</evidence>
<gene>
    <name evidence="1" type="ORF">GCWU000342_01794</name>
</gene>
<dbReference type="AlphaFoldDB" id="C4GCV0"/>
<evidence type="ECO:0000313" key="2">
    <source>
        <dbReference type="Proteomes" id="UP000003494"/>
    </source>
</evidence>